<dbReference type="EMBL" id="JBBYXI010000001">
    <property type="protein sequence ID" value="MEN3930039.1"/>
    <property type="molecule type" value="Genomic_DNA"/>
</dbReference>
<dbReference type="RefSeq" id="WP_346336015.1">
    <property type="nucleotide sequence ID" value="NZ_JBBYXI010000001.1"/>
</dbReference>
<feature type="coiled-coil region" evidence="1">
    <location>
        <begin position="64"/>
        <end position="105"/>
    </location>
</feature>
<proteinExistence type="predicted"/>
<keyword evidence="2" id="KW-0966">Cell projection</keyword>
<evidence type="ECO:0000313" key="3">
    <source>
        <dbReference type="Proteomes" id="UP001418637"/>
    </source>
</evidence>
<accession>A0ABV0BGC3</accession>
<name>A0ABV0BGC3_9HYPH</name>
<evidence type="ECO:0000313" key="2">
    <source>
        <dbReference type="EMBL" id="MEN3930039.1"/>
    </source>
</evidence>
<keyword evidence="1" id="KW-0175">Coiled coil</keyword>
<sequence length="137" mass="15802">MKSRNSLIRLKRFQVEEKRKRVAQIEMMIADFDRMAVDLDREIASEEQKSGISDPNHFAYSTYARSARQRRDNLRTSAENLVIQLDEAKASLGEAFEELKKAEILEDRERGADKLSDAIKETVAISERTARMARINL</sequence>
<reference evidence="2 3" key="1">
    <citation type="submission" date="2024-04" db="EMBL/GenBank/DDBJ databases">
        <title>A novel species isolated from cricket.</title>
        <authorList>
            <person name="Wang H.-C."/>
        </authorList>
    </citation>
    <scope>NUCLEOTIDE SEQUENCE [LARGE SCALE GENOMIC DNA]</scope>
    <source>
        <strain evidence="2 3">WL0021</strain>
    </source>
</reference>
<dbReference type="Proteomes" id="UP001418637">
    <property type="component" value="Unassembled WGS sequence"/>
</dbReference>
<protein>
    <submittedName>
        <fullName evidence="2">Flagellar export protein FliJ</fullName>
    </submittedName>
</protein>
<keyword evidence="3" id="KW-1185">Reference proteome</keyword>
<keyword evidence="2" id="KW-0282">Flagellum</keyword>
<gene>
    <name evidence="2" type="ORF">WJT86_03055</name>
</gene>
<evidence type="ECO:0000256" key="1">
    <source>
        <dbReference type="SAM" id="Coils"/>
    </source>
</evidence>
<organism evidence="2 3">
    <name type="scientific">Hohaiivirga grylli</name>
    <dbReference type="NCBI Taxonomy" id="3133970"/>
    <lineage>
        <taxon>Bacteria</taxon>
        <taxon>Pseudomonadati</taxon>
        <taxon>Pseudomonadota</taxon>
        <taxon>Alphaproteobacteria</taxon>
        <taxon>Hyphomicrobiales</taxon>
        <taxon>Methylobacteriaceae</taxon>
        <taxon>Hohaiivirga</taxon>
    </lineage>
</organism>
<keyword evidence="2" id="KW-0969">Cilium</keyword>
<comment type="caution">
    <text evidence="2">The sequence shown here is derived from an EMBL/GenBank/DDBJ whole genome shotgun (WGS) entry which is preliminary data.</text>
</comment>